<dbReference type="Proteomes" id="UP000268014">
    <property type="component" value="Unassembled WGS sequence"/>
</dbReference>
<dbReference type="PANTHER" id="PTHR45990">
    <property type="entry name" value="DNA REPAIR PROTEIN REV1"/>
    <property type="match status" value="1"/>
</dbReference>
<dbReference type="GO" id="GO:0003684">
    <property type="term" value="F:damaged DNA binding"/>
    <property type="evidence" value="ECO:0007669"/>
    <property type="project" value="InterPro"/>
</dbReference>
<dbReference type="GO" id="GO:0005634">
    <property type="term" value="C:nucleus"/>
    <property type="evidence" value="ECO:0007669"/>
    <property type="project" value="TreeGrafter"/>
</dbReference>
<dbReference type="GO" id="GO:0006281">
    <property type="term" value="P:DNA repair"/>
    <property type="evidence" value="ECO:0007669"/>
    <property type="project" value="InterPro"/>
</dbReference>
<sequence>MFQKSEVAHFLHVIGQELERKLKQAGMVTSSVTLKLMIRSFDAPFETEKYLGHGKCDTQNKTVALDHPTGCAQNHYSDRICFHPEEAHGSISHRFVRYAPGTTLNGLTDSRGSKEHRIRLLDLAAVFSGECELSKYIRAWRANRCRRGL</sequence>
<proteinExistence type="predicted"/>
<feature type="domain" description="DNA polymerase Y-family little finger" evidence="1">
    <location>
        <begin position="4"/>
        <end position="73"/>
    </location>
</feature>
<dbReference type="PANTHER" id="PTHR45990:SF1">
    <property type="entry name" value="DNA REPAIR PROTEIN REV1"/>
    <property type="match status" value="1"/>
</dbReference>
<dbReference type="InterPro" id="IPR017961">
    <property type="entry name" value="DNA_pol_Y-fam_little_finger"/>
</dbReference>
<keyword evidence="3" id="KW-1185">Reference proteome</keyword>
<reference evidence="2 3" key="1">
    <citation type="submission" date="2018-11" db="EMBL/GenBank/DDBJ databases">
        <authorList>
            <consortium name="Pathogen Informatics"/>
        </authorList>
    </citation>
    <scope>NUCLEOTIDE SEQUENCE [LARGE SCALE GENOMIC DNA]</scope>
    <source>
        <strain evidence="2 3">MHpl1</strain>
    </source>
</reference>
<dbReference type="GO" id="GO:0070987">
    <property type="term" value="P:error-free translesion synthesis"/>
    <property type="evidence" value="ECO:0007669"/>
    <property type="project" value="TreeGrafter"/>
</dbReference>
<evidence type="ECO:0000313" key="2">
    <source>
        <dbReference type="EMBL" id="VDO29401.1"/>
    </source>
</evidence>
<gene>
    <name evidence="2" type="ORF">HPLM_LOCUS6571</name>
</gene>
<accession>A0A3P7U538</accession>
<dbReference type="Gene3D" id="3.30.1490.100">
    <property type="entry name" value="DNA polymerase, Y-family, little finger domain"/>
    <property type="match status" value="1"/>
</dbReference>
<evidence type="ECO:0000259" key="1">
    <source>
        <dbReference type="Pfam" id="PF11799"/>
    </source>
</evidence>
<organism evidence="2 3">
    <name type="scientific">Haemonchus placei</name>
    <name type="common">Barber's pole worm</name>
    <dbReference type="NCBI Taxonomy" id="6290"/>
    <lineage>
        <taxon>Eukaryota</taxon>
        <taxon>Metazoa</taxon>
        <taxon>Ecdysozoa</taxon>
        <taxon>Nematoda</taxon>
        <taxon>Chromadorea</taxon>
        <taxon>Rhabditida</taxon>
        <taxon>Rhabditina</taxon>
        <taxon>Rhabditomorpha</taxon>
        <taxon>Strongyloidea</taxon>
        <taxon>Trichostrongylidae</taxon>
        <taxon>Haemonchus</taxon>
    </lineage>
</organism>
<dbReference type="AlphaFoldDB" id="A0A3P7U538"/>
<dbReference type="STRING" id="6290.A0A3P7U538"/>
<name>A0A3P7U538_HAEPC</name>
<dbReference type="InterPro" id="IPR036775">
    <property type="entry name" value="DNA_pol_Y-fam_lit_finger_sf"/>
</dbReference>
<dbReference type="OrthoDB" id="427711at2759"/>
<dbReference type="GO" id="GO:0017125">
    <property type="term" value="F:deoxycytidyl transferase activity"/>
    <property type="evidence" value="ECO:0007669"/>
    <property type="project" value="TreeGrafter"/>
</dbReference>
<evidence type="ECO:0000313" key="3">
    <source>
        <dbReference type="Proteomes" id="UP000268014"/>
    </source>
</evidence>
<dbReference type="GO" id="GO:0042276">
    <property type="term" value="P:error-prone translesion synthesis"/>
    <property type="evidence" value="ECO:0007669"/>
    <property type="project" value="TreeGrafter"/>
</dbReference>
<dbReference type="GO" id="GO:0003887">
    <property type="term" value="F:DNA-directed DNA polymerase activity"/>
    <property type="evidence" value="ECO:0007669"/>
    <property type="project" value="TreeGrafter"/>
</dbReference>
<dbReference type="EMBL" id="UZAF01016513">
    <property type="protein sequence ID" value="VDO29401.1"/>
    <property type="molecule type" value="Genomic_DNA"/>
</dbReference>
<dbReference type="Pfam" id="PF11799">
    <property type="entry name" value="IMS_C"/>
    <property type="match status" value="1"/>
</dbReference>
<protein>
    <recommendedName>
        <fullName evidence="1">DNA polymerase Y-family little finger domain-containing protein</fullName>
    </recommendedName>
</protein>